<dbReference type="Pfam" id="PF03466">
    <property type="entry name" value="LysR_substrate"/>
    <property type="match status" value="1"/>
</dbReference>
<dbReference type="InterPro" id="IPR036388">
    <property type="entry name" value="WH-like_DNA-bd_sf"/>
</dbReference>
<dbReference type="Pfam" id="PF00126">
    <property type="entry name" value="HTH_1"/>
    <property type="match status" value="1"/>
</dbReference>
<gene>
    <name evidence="7" type="primary">nhaR</name>
    <name evidence="7" type="ORF">Pla133_34320</name>
</gene>
<evidence type="ECO:0000256" key="3">
    <source>
        <dbReference type="ARBA" id="ARBA00023125"/>
    </source>
</evidence>
<evidence type="ECO:0000256" key="5">
    <source>
        <dbReference type="ARBA" id="ARBA00023163"/>
    </source>
</evidence>
<keyword evidence="3" id="KW-0238">DNA-binding</keyword>
<dbReference type="KEGG" id="pbap:Pla133_34320"/>
<dbReference type="PANTHER" id="PTHR30293">
    <property type="entry name" value="TRANSCRIPTIONAL REGULATORY PROTEIN NAC-RELATED"/>
    <property type="match status" value="1"/>
</dbReference>
<feature type="domain" description="HTH lysR-type" evidence="6">
    <location>
        <begin position="4"/>
        <end position="61"/>
    </location>
</feature>
<dbReference type="RefSeq" id="WP_145067262.1">
    <property type="nucleotide sequence ID" value="NZ_CP036287.1"/>
</dbReference>
<name>A0A518BN14_9BACT</name>
<dbReference type="EMBL" id="CP036287">
    <property type="protein sequence ID" value="QDU68336.1"/>
    <property type="molecule type" value="Genomic_DNA"/>
</dbReference>
<evidence type="ECO:0000313" key="8">
    <source>
        <dbReference type="Proteomes" id="UP000316921"/>
    </source>
</evidence>
<organism evidence="7 8">
    <name type="scientific">Engelhardtia mirabilis</name>
    <dbReference type="NCBI Taxonomy" id="2528011"/>
    <lineage>
        <taxon>Bacteria</taxon>
        <taxon>Pseudomonadati</taxon>
        <taxon>Planctomycetota</taxon>
        <taxon>Planctomycetia</taxon>
        <taxon>Planctomycetia incertae sedis</taxon>
        <taxon>Engelhardtia</taxon>
    </lineage>
</organism>
<dbReference type="GO" id="GO:0003677">
    <property type="term" value="F:DNA binding"/>
    <property type="evidence" value="ECO:0007669"/>
    <property type="project" value="UniProtKB-KW"/>
</dbReference>
<dbReference type="InterPro" id="IPR036390">
    <property type="entry name" value="WH_DNA-bd_sf"/>
</dbReference>
<keyword evidence="4" id="KW-0010">Activator</keyword>
<dbReference type="AlphaFoldDB" id="A0A518BN14"/>
<accession>A0A518BN14</accession>
<evidence type="ECO:0000313" key="7">
    <source>
        <dbReference type="EMBL" id="QDU68336.1"/>
    </source>
</evidence>
<dbReference type="GO" id="GO:0003700">
    <property type="term" value="F:DNA-binding transcription factor activity"/>
    <property type="evidence" value="ECO:0007669"/>
    <property type="project" value="InterPro"/>
</dbReference>
<evidence type="ECO:0000256" key="1">
    <source>
        <dbReference type="ARBA" id="ARBA00009437"/>
    </source>
</evidence>
<dbReference type="PROSITE" id="PS50931">
    <property type="entry name" value="HTH_LYSR"/>
    <property type="match status" value="1"/>
</dbReference>
<keyword evidence="8" id="KW-1185">Reference proteome</keyword>
<proteinExistence type="inferred from homology"/>
<dbReference type="InterPro" id="IPR005119">
    <property type="entry name" value="LysR_subst-bd"/>
</dbReference>
<dbReference type="InterPro" id="IPR000847">
    <property type="entry name" value="LysR_HTH_N"/>
</dbReference>
<keyword evidence="5" id="KW-0804">Transcription</keyword>
<protein>
    <submittedName>
        <fullName evidence="7">Transcriptional activator protein NhaR</fullName>
    </submittedName>
</protein>
<evidence type="ECO:0000259" key="6">
    <source>
        <dbReference type="PROSITE" id="PS50931"/>
    </source>
</evidence>
<dbReference type="SUPFAM" id="SSF53850">
    <property type="entry name" value="Periplasmic binding protein-like II"/>
    <property type="match status" value="1"/>
</dbReference>
<dbReference type="GO" id="GO:2000142">
    <property type="term" value="P:regulation of DNA-templated transcription initiation"/>
    <property type="evidence" value="ECO:0007669"/>
    <property type="project" value="TreeGrafter"/>
</dbReference>
<dbReference type="Proteomes" id="UP000316921">
    <property type="component" value="Chromosome"/>
</dbReference>
<dbReference type="Gene3D" id="3.40.190.290">
    <property type="match status" value="1"/>
</dbReference>
<dbReference type="SUPFAM" id="SSF46785">
    <property type="entry name" value="Winged helix' DNA-binding domain"/>
    <property type="match status" value="1"/>
</dbReference>
<dbReference type="PANTHER" id="PTHR30293:SF2">
    <property type="entry name" value="TRANSCRIPTIONAL ACTIVATOR PROTEIN NHAR"/>
    <property type="match status" value="1"/>
</dbReference>
<sequence>MEWLNYHHLLYFWTVARAGSIAAASQELHVGRPAISMQLKSLEAFFGTPLFLRRGRRLELTETGKLVEGYASEIFRTGRELVEVVRGSSLGRRQVVRVGIADVMAKLIAFALLDSAFSEDDDVHLVLSEDSPRRLFAALAVHELDLVLSDVALAPGLDVRARSHRVGSSTTTLFASPELAARLAPGFPGSLDGAPFLLPSRESAVRASLDRWFESERLRPRTVAEFDDSALMKVFGQAGRGAFPGPTAVAEQIVERYGVRALGVLPTVTERYWAISPERKIAHPAVARIVEGAAAVFPS</sequence>
<dbReference type="Gene3D" id="1.10.10.10">
    <property type="entry name" value="Winged helix-like DNA-binding domain superfamily/Winged helix DNA-binding domain"/>
    <property type="match status" value="1"/>
</dbReference>
<dbReference type="PRINTS" id="PR00039">
    <property type="entry name" value="HTHLYSR"/>
</dbReference>
<evidence type="ECO:0000256" key="4">
    <source>
        <dbReference type="ARBA" id="ARBA00023159"/>
    </source>
</evidence>
<comment type="similarity">
    <text evidence="1">Belongs to the LysR transcriptional regulatory family.</text>
</comment>
<reference evidence="7 8" key="1">
    <citation type="submission" date="2019-02" db="EMBL/GenBank/DDBJ databases">
        <title>Deep-cultivation of Planctomycetes and their phenomic and genomic characterization uncovers novel biology.</title>
        <authorList>
            <person name="Wiegand S."/>
            <person name="Jogler M."/>
            <person name="Boedeker C."/>
            <person name="Pinto D."/>
            <person name="Vollmers J."/>
            <person name="Rivas-Marin E."/>
            <person name="Kohn T."/>
            <person name="Peeters S.H."/>
            <person name="Heuer A."/>
            <person name="Rast P."/>
            <person name="Oberbeckmann S."/>
            <person name="Bunk B."/>
            <person name="Jeske O."/>
            <person name="Meyerdierks A."/>
            <person name="Storesund J.E."/>
            <person name="Kallscheuer N."/>
            <person name="Luecker S."/>
            <person name="Lage O.M."/>
            <person name="Pohl T."/>
            <person name="Merkel B.J."/>
            <person name="Hornburger P."/>
            <person name="Mueller R.-W."/>
            <person name="Bruemmer F."/>
            <person name="Labrenz M."/>
            <person name="Spormann A.M."/>
            <person name="Op den Camp H."/>
            <person name="Overmann J."/>
            <person name="Amann R."/>
            <person name="Jetten M.S.M."/>
            <person name="Mascher T."/>
            <person name="Medema M.H."/>
            <person name="Devos D.P."/>
            <person name="Kaster A.-K."/>
            <person name="Ovreas L."/>
            <person name="Rohde M."/>
            <person name="Galperin M.Y."/>
            <person name="Jogler C."/>
        </authorList>
    </citation>
    <scope>NUCLEOTIDE SEQUENCE [LARGE SCALE GENOMIC DNA]</scope>
    <source>
        <strain evidence="7 8">Pla133</strain>
    </source>
</reference>
<keyword evidence="2" id="KW-0805">Transcription regulation</keyword>
<evidence type="ECO:0000256" key="2">
    <source>
        <dbReference type="ARBA" id="ARBA00023015"/>
    </source>
</evidence>